<keyword evidence="1" id="KW-0645">Protease</keyword>
<keyword evidence="1" id="KW-0378">Hydrolase</keyword>
<gene>
    <name evidence="1" type="ORF">Q8A57_05065</name>
</gene>
<evidence type="ECO:0000313" key="2">
    <source>
        <dbReference type="Proteomes" id="UP001178354"/>
    </source>
</evidence>
<name>A0AAW8B1A0_9GAMM</name>
<dbReference type="GO" id="GO:0051603">
    <property type="term" value="P:proteolysis involved in protein catabolic process"/>
    <property type="evidence" value="ECO:0007669"/>
    <property type="project" value="InterPro"/>
</dbReference>
<evidence type="ECO:0000313" key="1">
    <source>
        <dbReference type="EMBL" id="MDP1520335.1"/>
    </source>
</evidence>
<proteinExistence type="predicted"/>
<dbReference type="InterPro" id="IPR029055">
    <property type="entry name" value="Ntn_hydrolases_N"/>
</dbReference>
<dbReference type="InterPro" id="IPR016545">
    <property type="entry name" value="UCP009120_prtse"/>
</dbReference>
<accession>A0AAW8B1A0</accession>
<keyword evidence="2" id="KW-1185">Reference proteome</keyword>
<dbReference type="RefSeq" id="WP_305169902.1">
    <property type="nucleotide sequence ID" value="NZ_JAUUUU010000002.1"/>
</dbReference>
<dbReference type="Gene3D" id="3.60.20.10">
    <property type="entry name" value="Glutamine Phosphoribosylpyrophosphate, subunit 1, domain 1"/>
    <property type="match status" value="1"/>
</dbReference>
<keyword evidence="1" id="KW-0647">Proteasome</keyword>
<sequence length="248" mass="27541">MTYCVAIKLNEGLVFCSDSRTNAGPDRVSTYSKLHRFSIHGDRQLMMVTAGNLATSQAVVAQIERDLKEDAEFNLRKASYVADIADYVGSLSLREQGKHRGGAVGGGFNAEATFILGGQIKGGDPELYMIYPEGNHITASEQYPFLQIGETKYGKPILDRIIRPATPHETAMRCALVSLDSTMRSNATVGPPIELLFYPTDSLSNTSHYYKFEENDPYLVKLRHSWDENIRRAFNELPPLSLVFGADI</sequence>
<dbReference type="SUPFAM" id="SSF56235">
    <property type="entry name" value="N-terminal nucleophile aminohydrolases (Ntn hydrolases)"/>
    <property type="match status" value="1"/>
</dbReference>
<reference evidence="1" key="1">
    <citation type="journal article" date="2010" name="Int. J. Syst. Evol. Microbiol.">
        <title>Porticoccus litoralis gen. nov., sp. nov., a gammaproteobacterium isolated from the Yellow Sea.</title>
        <authorList>
            <person name="Oh H.M."/>
            <person name="Kim H."/>
            <person name="Kim K.M."/>
            <person name="Min G.S."/>
            <person name="Cho J.C."/>
        </authorList>
    </citation>
    <scope>NUCLEOTIDE SEQUENCE</scope>
    <source>
        <strain evidence="1">DSM 25064</strain>
    </source>
</reference>
<dbReference type="PIRSF" id="PIRSF009120">
    <property type="entry name" value="UCP009120_prtse"/>
    <property type="match status" value="1"/>
</dbReference>
<reference evidence="1" key="2">
    <citation type="submission" date="2023-08" db="EMBL/GenBank/DDBJ databases">
        <authorList>
            <person name="Luo J."/>
        </authorList>
    </citation>
    <scope>NUCLEOTIDE SEQUENCE</scope>
    <source>
        <strain evidence="1">DSM 25064</strain>
    </source>
</reference>
<dbReference type="InterPro" id="IPR001353">
    <property type="entry name" value="Proteasome_sua/b"/>
</dbReference>
<dbReference type="CDD" id="cd03765">
    <property type="entry name" value="proteasome_beta_bacterial"/>
    <property type="match status" value="1"/>
</dbReference>
<dbReference type="GO" id="GO:0008233">
    <property type="term" value="F:peptidase activity"/>
    <property type="evidence" value="ECO:0007669"/>
    <property type="project" value="UniProtKB-KW"/>
</dbReference>
<organism evidence="1 2">
    <name type="scientific">Porticoccus litoralis</name>
    <dbReference type="NCBI Taxonomy" id="434086"/>
    <lineage>
        <taxon>Bacteria</taxon>
        <taxon>Pseudomonadati</taxon>
        <taxon>Pseudomonadota</taxon>
        <taxon>Gammaproteobacteria</taxon>
        <taxon>Cellvibrionales</taxon>
        <taxon>Porticoccaceae</taxon>
        <taxon>Porticoccus</taxon>
    </lineage>
</organism>
<dbReference type="Pfam" id="PF00227">
    <property type="entry name" value="Proteasome"/>
    <property type="match status" value="1"/>
</dbReference>
<dbReference type="Proteomes" id="UP001178354">
    <property type="component" value="Unassembled WGS sequence"/>
</dbReference>
<dbReference type="GO" id="GO:0005839">
    <property type="term" value="C:proteasome core complex"/>
    <property type="evidence" value="ECO:0007669"/>
    <property type="project" value="InterPro"/>
</dbReference>
<comment type="caution">
    <text evidence="1">The sequence shown here is derived from an EMBL/GenBank/DDBJ whole genome shotgun (WGS) entry which is preliminary data.</text>
</comment>
<dbReference type="AlphaFoldDB" id="A0AAW8B1A0"/>
<protein>
    <submittedName>
        <fullName evidence="1">Proteasome-type protease</fullName>
    </submittedName>
</protein>
<dbReference type="EMBL" id="JAUUUU010000002">
    <property type="protein sequence ID" value="MDP1520335.1"/>
    <property type="molecule type" value="Genomic_DNA"/>
</dbReference>